<dbReference type="Pfam" id="PF07755">
    <property type="entry name" value="DUF1611"/>
    <property type="match status" value="1"/>
</dbReference>
<comment type="caution">
    <text evidence="3">The sequence shown here is derived from an EMBL/GenBank/DDBJ whole genome shotgun (WGS) entry which is preliminary data.</text>
</comment>
<proteinExistence type="predicted"/>
<dbReference type="InterPro" id="IPR027417">
    <property type="entry name" value="P-loop_NTPase"/>
</dbReference>
<organism evidence="3 4">
    <name type="scientific">Minwuia thermotolerans</name>
    <dbReference type="NCBI Taxonomy" id="2056226"/>
    <lineage>
        <taxon>Bacteria</taxon>
        <taxon>Pseudomonadati</taxon>
        <taxon>Pseudomonadota</taxon>
        <taxon>Alphaproteobacteria</taxon>
        <taxon>Minwuiales</taxon>
        <taxon>Minwuiaceae</taxon>
        <taxon>Minwuia</taxon>
    </lineage>
</organism>
<dbReference type="PANTHER" id="PTHR40690:SF1">
    <property type="entry name" value="DUF1611 DOMAIN-CONTAINING PROTEIN"/>
    <property type="match status" value="1"/>
</dbReference>
<dbReference type="EMBL" id="PHIG01000039">
    <property type="protein sequence ID" value="PJK28838.1"/>
    <property type="molecule type" value="Genomic_DNA"/>
</dbReference>
<dbReference type="InterPro" id="IPR011669">
    <property type="entry name" value="DgcN-like"/>
</dbReference>
<evidence type="ECO:0000259" key="2">
    <source>
        <dbReference type="Pfam" id="PF17396"/>
    </source>
</evidence>
<dbReference type="PANTHER" id="PTHR40690">
    <property type="entry name" value="GLL3100 PROTEIN"/>
    <property type="match status" value="1"/>
</dbReference>
<dbReference type="Gene3D" id="3.40.50.720">
    <property type="entry name" value="NAD(P)-binding Rossmann-like Domain"/>
    <property type="match status" value="1"/>
</dbReference>
<accession>A0A2M9FZF1</accession>
<keyword evidence="4" id="KW-1185">Reference proteome</keyword>
<dbReference type="SUPFAM" id="SSF52540">
    <property type="entry name" value="P-loop containing nucleoside triphosphate hydrolases"/>
    <property type="match status" value="1"/>
</dbReference>
<evidence type="ECO:0000313" key="4">
    <source>
        <dbReference type="Proteomes" id="UP000229498"/>
    </source>
</evidence>
<dbReference type="NCBIfam" id="NF041892">
    <property type="entry name" value="DgcN"/>
    <property type="match status" value="1"/>
</dbReference>
<feature type="domain" description="D-glutamate N-acetyltransferase-like C-terminal" evidence="1">
    <location>
        <begin position="131"/>
        <end position="327"/>
    </location>
</feature>
<name>A0A2M9FZF1_9PROT</name>
<dbReference type="Pfam" id="PF17396">
    <property type="entry name" value="DUF1611_N"/>
    <property type="match status" value="1"/>
</dbReference>
<dbReference type="InterPro" id="IPR035402">
    <property type="entry name" value="DgcN-like_N"/>
</dbReference>
<feature type="domain" description="D-glutamate N-acetyltransferase-like N-terminal" evidence="2">
    <location>
        <begin position="42"/>
        <end position="125"/>
    </location>
</feature>
<dbReference type="Gene3D" id="3.40.50.300">
    <property type="entry name" value="P-loop containing nucleotide triphosphate hydrolases"/>
    <property type="match status" value="1"/>
</dbReference>
<dbReference type="Proteomes" id="UP000229498">
    <property type="component" value="Unassembled WGS sequence"/>
</dbReference>
<dbReference type="AlphaFoldDB" id="A0A2M9FZF1"/>
<evidence type="ECO:0000259" key="1">
    <source>
        <dbReference type="Pfam" id="PF07755"/>
    </source>
</evidence>
<dbReference type="OrthoDB" id="9778498at2"/>
<dbReference type="PIRSF" id="PIRSF026760">
    <property type="entry name" value="UCP026760"/>
    <property type="match status" value="1"/>
</dbReference>
<dbReference type="InterPro" id="IPR035086">
    <property type="entry name" value="DgcN-like_C"/>
</dbReference>
<gene>
    <name evidence="3" type="ORF">CVT23_15650</name>
</gene>
<dbReference type="RefSeq" id="WP_109792398.1">
    <property type="nucleotide sequence ID" value="NZ_PHIG01000039.1"/>
</dbReference>
<sequence>MEIAAPYLMFLGDVHDQLAAKTATGVVHWRRADCIGQVRFDGCQANLGLPDMTVADGAASGARTLVIGAVNPGGVLPQHWESAVLEALDAGMDVASGLHMRLTDNPVIAGRAAERGRQLFDVRHPRGAFPTGKGEKRPGKRLLTVGTDCSVGKMYTSLAITEEMRQRGWKADFRATGQTGILIAGSGVSVDAVVSDFISGATETLCPANDPDHWDVMEGQGSLFHPSFAGVTIGLIHGSQPDALVMCHEPTRTRMRNVQHPIPPLAKCIDWHVEAATLTNPDCRCIGIAVNTSALDDAASADCLKRIEDEAGLPAVDPVRTGVARLVDALS</sequence>
<evidence type="ECO:0000313" key="3">
    <source>
        <dbReference type="EMBL" id="PJK28838.1"/>
    </source>
</evidence>
<reference evidence="3 4" key="1">
    <citation type="submission" date="2017-11" db="EMBL/GenBank/DDBJ databases">
        <title>Draft genome sequence of Rhizobiales bacterium SY3-13.</title>
        <authorList>
            <person name="Sun C."/>
        </authorList>
    </citation>
    <scope>NUCLEOTIDE SEQUENCE [LARGE SCALE GENOMIC DNA]</scope>
    <source>
        <strain evidence="3 4">SY3-13</strain>
    </source>
</reference>
<protein>
    <submittedName>
        <fullName evidence="3">DUF1611 domain-containing protein</fullName>
    </submittedName>
</protein>